<dbReference type="HOGENOM" id="CLU_026897_0_0_9"/>
<organism evidence="2 3">
    <name type="scientific">Lachnospira eligens (strain ATCC 27750 / DSM 3376 / VPI C15-48 / C15-B4)</name>
    <name type="common">Eubacterium eligens</name>
    <dbReference type="NCBI Taxonomy" id="515620"/>
    <lineage>
        <taxon>Bacteria</taxon>
        <taxon>Bacillati</taxon>
        <taxon>Bacillota</taxon>
        <taxon>Clostridia</taxon>
        <taxon>Lachnospirales</taxon>
        <taxon>Lachnospiraceae</taxon>
        <taxon>Lachnospira</taxon>
    </lineage>
</organism>
<protein>
    <submittedName>
        <fullName evidence="2">Uncharacterized protein</fullName>
    </submittedName>
</protein>
<name>C4Z4S6_LACE2</name>
<accession>C4Z4S6</accession>
<evidence type="ECO:0000256" key="1">
    <source>
        <dbReference type="SAM" id="Phobius"/>
    </source>
</evidence>
<keyword evidence="3" id="KW-1185">Reference proteome</keyword>
<dbReference type="GeneID" id="41357408"/>
<dbReference type="eggNOG" id="ENOG502ZC8M">
    <property type="taxonomic scope" value="Bacteria"/>
</dbReference>
<dbReference type="STRING" id="515620.EUBELI_01982"/>
<evidence type="ECO:0000313" key="3">
    <source>
        <dbReference type="Proteomes" id="UP000001476"/>
    </source>
</evidence>
<sequence>MIKKDVKAQITIMAALSMTIVLSLILTCIKSVSDSMRNTYIKSACMLAIEGAFSCYHNDMLNEYDILVMKKTDKIKRHTEDYIRQNIESENKNIELTGVEFNDFGYMTSNGGDYLMKEITAYMNYGIYSEVVDMLKDTQRQVEKAEIINELVSDISACENKMADADEKILELVRLVDGVRTNEAGLVIKNKHAEAVTEGFAKMAVNGEITMATVGVNDSRIYNPVRGSALGYVDVSQILQDMIDDTDGLFEMGDEESELSGNNSYAQLYKRNYEALKNSLETSRNKTKEALNVLDGYTSAKSGVDDNIYECINKLEKSREIIGEEIYNGMMQDLNDMKQSGGSEELKMCDTYTLTNALKRNQVILDGACAVLDELDVGLLQNNCKSVRQKVVKCQGLLSGLSAKGMEFNYSGIDFSSNGVGLKALKKIKQMITEGILALVVNTDKISKKQINYTGLASSMTGKYDNGDSAFNKTKDALLMNEYLMMKFNSYADYIESENSLDDCLDYTLEYILEGRDSDKENLEQVMLKLSGIRTGINLAYLITDQEKKAQAYALASGALGFTGNMAIIKAGQYLVLSVWAYGEAITDLQKLYSGKKVELVKTKNTWNLSLEKLLAMDFGTDSDEDGSGIDYEGYIRMLLVMEKAEHKNYRTMGAMELKMISMGHEDFRMKDYIVSAQARAFFKCKERPKIYKQYMKCSYI</sequence>
<dbReference type="AlphaFoldDB" id="C4Z4S6"/>
<keyword evidence="1" id="KW-1133">Transmembrane helix</keyword>
<dbReference type="Pfam" id="PF18960">
    <property type="entry name" value="DUF5702"/>
    <property type="match status" value="1"/>
</dbReference>
<dbReference type="RefSeq" id="WP_012740197.1">
    <property type="nucleotide sequence ID" value="NC_012778.1"/>
</dbReference>
<keyword evidence="1" id="KW-0812">Transmembrane</keyword>
<gene>
    <name evidence="2" type="ordered locus">EUBELI_01982</name>
</gene>
<evidence type="ECO:0000313" key="2">
    <source>
        <dbReference type="EMBL" id="ACR72965.1"/>
    </source>
</evidence>
<dbReference type="KEGG" id="eel:EUBELI_01982"/>
<dbReference type="EMBL" id="CP001104">
    <property type="protein sequence ID" value="ACR72965.1"/>
    <property type="molecule type" value="Genomic_DNA"/>
</dbReference>
<keyword evidence="1" id="KW-0472">Membrane</keyword>
<reference evidence="2 3" key="1">
    <citation type="journal article" date="2009" name="Proc. Natl. Acad. Sci. U.S.A.">
        <title>Characterizing a model human gut microbiota composed of members of its two dominant bacterial phyla.</title>
        <authorList>
            <person name="Mahowald M.A."/>
            <person name="Rey F.E."/>
            <person name="Seedorf H."/>
            <person name="Turnbaugh P.J."/>
            <person name="Fulton R.S."/>
            <person name="Wollam A."/>
            <person name="Shah N."/>
            <person name="Wang C."/>
            <person name="Magrini V."/>
            <person name="Wilson R.K."/>
            <person name="Cantarel B.L."/>
            <person name="Coutinho P.M."/>
            <person name="Henrissat B."/>
            <person name="Crock L.W."/>
            <person name="Russell A."/>
            <person name="Verberkmoes N.C."/>
            <person name="Hettich R.L."/>
            <person name="Gordon J.I."/>
        </authorList>
    </citation>
    <scope>NUCLEOTIDE SEQUENCE [LARGE SCALE GENOMIC DNA]</scope>
    <source>
        <strain evidence="3">ATCC 27750 / DSM 3376 / VPI C15-48 / C15-B4</strain>
    </source>
</reference>
<proteinExistence type="predicted"/>
<dbReference type="Proteomes" id="UP000001476">
    <property type="component" value="Chromosome"/>
</dbReference>
<feature type="transmembrane region" description="Helical" evidence="1">
    <location>
        <begin position="12"/>
        <end position="32"/>
    </location>
</feature>
<dbReference type="InterPro" id="IPR043756">
    <property type="entry name" value="DUF5702"/>
</dbReference>